<reference evidence="1" key="1">
    <citation type="journal article" date="2014" name="Front. Microbiol.">
        <title>High frequency of phylogenetically diverse reductive dehalogenase-homologous genes in deep subseafloor sedimentary metagenomes.</title>
        <authorList>
            <person name="Kawai M."/>
            <person name="Futagami T."/>
            <person name="Toyoda A."/>
            <person name="Takaki Y."/>
            <person name="Nishi S."/>
            <person name="Hori S."/>
            <person name="Arai W."/>
            <person name="Tsubouchi T."/>
            <person name="Morono Y."/>
            <person name="Uchiyama I."/>
            <person name="Ito T."/>
            <person name="Fujiyama A."/>
            <person name="Inagaki F."/>
            <person name="Takami H."/>
        </authorList>
    </citation>
    <scope>NUCLEOTIDE SEQUENCE</scope>
    <source>
        <strain evidence="1">Expedition CK06-06</strain>
    </source>
</reference>
<gene>
    <name evidence="1" type="ORF">S03H2_54226</name>
</gene>
<dbReference type="EMBL" id="BARU01034559">
    <property type="protein sequence ID" value="GAH64980.1"/>
    <property type="molecule type" value="Genomic_DNA"/>
</dbReference>
<evidence type="ECO:0000313" key="1">
    <source>
        <dbReference type="EMBL" id="GAH64980.1"/>
    </source>
</evidence>
<proteinExistence type="predicted"/>
<dbReference type="AlphaFoldDB" id="X1I6V7"/>
<comment type="caution">
    <text evidence="1">The sequence shown here is derived from an EMBL/GenBank/DDBJ whole genome shotgun (WGS) entry which is preliminary data.</text>
</comment>
<accession>X1I6V7</accession>
<organism evidence="1">
    <name type="scientific">marine sediment metagenome</name>
    <dbReference type="NCBI Taxonomy" id="412755"/>
    <lineage>
        <taxon>unclassified sequences</taxon>
        <taxon>metagenomes</taxon>
        <taxon>ecological metagenomes</taxon>
    </lineage>
</organism>
<name>X1I6V7_9ZZZZ</name>
<protein>
    <submittedName>
        <fullName evidence="1">Uncharacterized protein</fullName>
    </submittedName>
</protein>
<sequence>MSRPELDQVKRRYADVTAQLDALATADAGLSETDAQTRQELLEEQGKIEHWLWALEPD</sequence>